<dbReference type="Gene3D" id="3.30.70.100">
    <property type="match status" value="1"/>
</dbReference>
<dbReference type="RefSeq" id="WP_213009530.1">
    <property type="nucleotide sequence ID" value="NZ_BOQN01000070.1"/>
</dbReference>
<comment type="caution">
    <text evidence="2">The sequence shown here is derived from an EMBL/GenBank/DDBJ whole genome shotgun (WGS) entry which is preliminary data.</text>
</comment>
<evidence type="ECO:0000259" key="1">
    <source>
        <dbReference type="PROSITE" id="PS51725"/>
    </source>
</evidence>
<sequence length="97" mass="10464">MLIVAGTGHVDPDRRDALLESLAPALRQARTAPGCLDYVVAADPVEADRVNIYERWESPADLEAHLSGRPQDAPPMPGVRSVEVMRYDISGFGPLPG</sequence>
<keyword evidence="2" id="KW-0503">Monooxygenase</keyword>
<proteinExistence type="predicted"/>
<name>A0A919W8G4_9ACTN</name>
<organism evidence="2 3">
    <name type="scientific">Paractinoplanes toevensis</name>
    <dbReference type="NCBI Taxonomy" id="571911"/>
    <lineage>
        <taxon>Bacteria</taxon>
        <taxon>Bacillati</taxon>
        <taxon>Actinomycetota</taxon>
        <taxon>Actinomycetes</taxon>
        <taxon>Micromonosporales</taxon>
        <taxon>Micromonosporaceae</taxon>
        <taxon>Paractinoplanes</taxon>
    </lineage>
</organism>
<keyword evidence="2" id="KW-0560">Oxidoreductase</keyword>
<dbReference type="GO" id="GO:0004497">
    <property type="term" value="F:monooxygenase activity"/>
    <property type="evidence" value="ECO:0007669"/>
    <property type="project" value="UniProtKB-KW"/>
</dbReference>
<accession>A0A919W8G4</accession>
<reference evidence="2 3" key="1">
    <citation type="submission" date="2021-03" db="EMBL/GenBank/DDBJ databases">
        <title>Whole genome shotgun sequence of Actinoplanes toevensis NBRC 105298.</title>
        <authorList>
            <person name="Komaki H."/>
            <person name="Tamura T."/>
        </authorList>
    </citation>
    <scope>NUCLEOTIDE SEQUENCE [LARGE SCALE GENOMIC DNA]</scope>
    <source>
        <strain evidence="2 3">NBRC 105298</strain>
    </source>
</reference>
<dbReference type="Proteomes" id="UP000677082">
    <property type="component" value="Unassembled WGS sequence"/>
</dbReference>
<protein>
    <submittedName>
        <fullName evidence="2">Antibiotic biosynthesis monooxygenase</fullName>
    </submittedName>
</protein>
<keyword evidence="3" id="KW-1185">Reference proteome</keyword>
<gene>
    <name evidence="2" type="ORF">Ato02nite_055190</name>
</gene>
<dbReference type="InterPro" id="IPR011008">
    <property type="entry name" value="Dimeric_a/b-barrel"/>
</dbReference>
<evidence type="ECO:0000313" key="3">
    <source>
        <dbReference type="Proteomes" id="UP000677082"/>
    </source>
</evidence>
<evidence type="ECO:0000313" key="2">
    <source>
        <dbReference type="EMBL" id="GIM93726.1"/>
    </source>
</evidence>
<dbReference type="InterPro" id="IPR007138">
    <property type="entry name" value="ABM_dom"/>
</dbReference>
<dbReference type="Pfam" id="PF03992">
    <property type="entry name" value="ABM"/>
    <property type="match status" value="1"/>
</dbReference>
<dbReference type="SUPFAM" id="SSF54909">
    <property type="entry name" value="Dimeric alpha+beta barrel"/>
    <property type="match status" value="1"/>
</dbReference>
<dbReference type="EMBL" id="BOQN01000070">
    <property type="protein sequence ID" value="GIM93726.1"/>
    <property type="molecule type" value="Genomic_DNA"/>
</dbReference>
<dbReference type="PROSITE" id="PS51725">
    <property type="entry name" value="ABM"/>
    <property type="match status" value="1"/>
</dbReference>
<feature type="domain" description="ABM" evidence="1">
    <location>
        <begin position="2"/>
        <end position="92"/>
    </location>
</feature>
<dbReference type="AlphaFoldDB" id="A0A919W8G4"/>